<protein>
    <recommendedName>
        <fullName evidence="9">Molybdopterin-synthase adenylyltransferase</fullName>
        <ecNumber evidence="8">2.7.7.80</ecNumber>
    </recommendedName>
    <alternativeName>
        <fullName evidence="12">MoaD protein adenylase</fullName>
    </alternativeName>
    <alternativeName>
        <fullName evidence="10">Molybdopterin-converting factor subunit 1 adenylase</fullName>
    </alternativeName>
    <alternativeName>
        <fullName evidence="11">Sulfur carrier protein MoaD adenylyltransferase</fullName>
    </alternativeName>
</protein>
<evidence type="ECO:0000259" key="13">
    <source>
        <dbReference type="PROSITE" id="PS50206"/>
    </source>
</evidence>
<dbReference type="NCBIfam" id="NF004281">
    <property type="entry name" value="PRK05690.1"/>
    <property type="match status" value="1"/>
</dbReference>
<dbReference type="Pfam" id="PF00899">
    <property type="entry name" value="ThiF"/>
    <property type="match status" value="1"/>
</dbReference>
<accession>A0A4Q2UY32</accession>
<dbReference type="InterPro" id="IPR036873">
    <property type="entry name" value="Rhodanese-like_dom_sf"/>
</dbReference>
<dbReference type="RefSeq" id="WP_129601002.1">
    <property type="nucleotide sequence ID" value="NZ_SBLB01000001.1"/>
</dbReference>
<dbReference type="InterPro" id="IPR035985">
    <property type="entry name" value="Ubiquitin-activating_enz"/>
</dbReference>
<dbReference type="PANTHER" id="PTHR10953">
    <property type="entry name" value="UBIQUITIN-ACTIVATING ENZYME E1"/>
    <property type="match status" value="1"/>
</dbReference>
<keyword evidence="14" id="KW-0548">Nucleotidyltransferase</keyword>
<dbReference type="Gene3D" id="3.40.50.720">
    <property type="entry name" value="NAD(P)-binding Rossmann-like Domain"/>
    <property type="match status" value="1"/>
</dbReference>
<evidence type="ECO:0000256" key="2">
    <source>
        <dbReference type="ARBA" id="ARBA00022679"/>
    </source>
</evidence>
<dbReference type="GO" id="GO:0008146">
    <property type="term" value="F:sulfotransferase activity"/>
    <property type="evidence" value="ECO:0007669"/>
    <property type="project" value="TreeGrafter"/>
</dbReference>
<evidence type="ECO:0000256" key="9">
    <source>
        <dbReference type="ARBA" id="ARBA00073635"/>
    </source>
</evidence>
<dbReference type="GO" id="GO:0004792">
    <property type="term" value="F:thiosulfate-cyanide sulfurtransferase activity"/>
    <property type="evidence" value="ECO:0007669"/>
    <property type="project" value="TreeGrafter"/>
</dbReference>
<dbReference type="InterPro" id="IPR000594">
    <property type="entry name" value="ThiF_NAD_FAD-bd"/>
</dbReference>
<evidence type="ECO:0000313" key="15">
    <source>
        <dbReference type="Proteomes" id="UP000290407"/>
    </source>
</evidence>
<sequence>MEATTLIPAEKERYQKHLNLPELGPAGQLRLKNARVLVVGAGGLGCPVLLYLTAAGVGTIGLIDPDVVALSNLQRQVLYTTDEVGKPKVKMAVSHLNRLNPDLTFDTYNMALEIGNARSIIEKYDIVVDCTDNFTVRYLVNDMCVLLGKPFVYGAIHRFEGQVAVLNASLPDGGRGPTYRCIFPEEPNSIEIPNCNDTGVLGVLPGVIGTYQASEVIKLITGIGQPLNEHLLMIDVLSMGQQKVKIKRRADADELAQQGLSKAGARPASVDSGPQKITPAELADRLAQGESIFLLDVRERPEYDLCHLDGAVLIPVGMIPNNRKRIPTDRPVVVYCHHGIRSANVAQYLYAQDGLTNLYNLDGGINAWAREIEPEMAVY</sequence>
<evidence type="ECO:0000256" key="8">
    <source>
        <dbReference type="ARBA" id="ARBA00066884"/>
    </source>
</evidence>
<evidence type="ECO:0000256" key="3">
    <source>
        <dbReference type="ARBA" id="ARBA00022741"/>
    </source>
</evidence>
<dbReference type="EC" id="2.7.7.80" evidence="8"/>
<evidence type="ECO:0000256" key="11">
    <source>
        <dbReference type="ARBA" id="ARBA00075328"/>
    </source>
</evidence>
<evidence type="ECO:0000256" key="1">
    <source>
        <dbReference type="ARBA" id="ARBA00009919"/>
    </source>
</evidence>
<keyword evidence="4" id="KW-0067">ATP-binding</keyword>
<dbReference type="Pfam" id="PF00581">
    <property type="entry name" value="Rhodanese"/>
    <property type="match status" value="1"/>
</dbReference>
<dbReference type="GO" id="GO:0005524">
    <property type="term" value="F:ATP binding"/>
    <property type="evidence" value="ECO:0007669"/>
    <property type="project" value="UniProtKB-KW"/>
</dbReference>
<dbReference type="GO" id="GO:0005829">
    <property type="term" value="C:cytosol"/>
    <property type="evidence" value="ECO:0007669"/>
    <property type="project" value="TreeGrafter"/>
</dbReference>
<dbReference type="InterPro" id="IPR045886">
    <property type="entry name" value="ThiF/MoeB/HesA"/>
</dbReference>
<keyword evidence="2 14" id="KW-0808">Transferase</keyword>
<dbReference type="FunFam" id="3.40.50.720:FF:000033">
    <property type="entry name" value="Adenylyltransferase and sulfurtransferase MOCS3"/>
    <property type="match status" value="1"/>
</dbReference>
<dbReference type="CDD" id="cd00757">
    <property type="entry name" value="ThiF_MoeB_HesA_family"/>
    <property type="match status" value="1"/>
</dbReference>
<dbReference type="SMART" id="SM00450">
    <property type="entry name" value="RHOD"/>
    <property type="match status" value="1"/>
</dbReference>
<evidence type="ECO:0000256" key="12">
    <source>
        <dbReference type="ARBA" id="ARBA00078531"/>
    </source>
</evidence>
<comment type="subunit">
    <text evidence="7">Homodimer. Forms a stable heterotetrameric complex of 2 MoeB and 2 MoaD during adenylation of MoaD.</text>
</comment>
<name>A0A4Q2UY32_9BACT</name>
<comment type="catalytic activity">
    <reaction evidence="5">
        <text>[molybdopterin-synthase sulfur-carrier protein]-C-terminal Gly-Gly + ATP + H(+) = [molybdopterin-synthase sulfur-carrier protein]-C-terminal Gly-Gly-AMP + diphosphate</text>
        <dbReference type="Rhea" id="RHEA:43616"/>
        <dbReference type="Rhea" id="RHEA-COMP:12159"/>
        <dbReference type="Rhea" id="RHEA-COMP:12202"/>
        <dbReference type="ChEBI" id="CHEBI:15378"/>
        <dbReference type="ChEBI" id="CHEBI:30616"/>
        <dbReference type="ChEBI" id="CHEBI:33019"/>
        <dbReference type="ChEBI" id="CHEBI:90618"/>
        <dbReference type="ChEBI" id="CHEBI:90778"/>
        <dbReference type="EC" id="2.7.7.80"/>
    </reaction>
</comment>
<dbReference type="SUPFAM" id="SSF69572">
    <property type="entry name" value="Activating enzymes of the ubiquitin-like proteins"/>
    <property type="match status" value="1"/>
</dbReference>
<dbReference type="PANTHER" id="PTHR10953:SF102">
    <property type="entry name" value="ADENYLYLTRANSFERASE AND SULFURTRANSFERASE MOCS3"/>
    <property type="match status" value="1"/>
</dbReference>
<evidence type="ECO:0000256" key="6">
    <source>
        <dbReference type="ARBA" id="ARBA00055169"/>
    </source>
</evidence>
<dbReference type="InterPro" id="IPR001763">
    <property type="entry name" value="Rhodanese-like_dom"/>
</dbReference>
<dbReference type="GO" id="GO:0061605">
    <property type="term" value="F:molybdopterin-synthase adenylyltransferase activity"/>
    <property type="evidence" value="ECO:0007669"/>
    <property type="project" value="UniProtKB-EC"/>
</dbReference>
<evidence type="ECO:0000256" key="10">
    <source>
        <dbReference type="ARBA" id="ARBA00075110"/>
    </source>
</evidence>
<comment type="similarity">
    <text evidence="1">Belongs to the HesA/MoeB/ThiF family.</text>
</comment>
<gene>
    <name evidence="14" type="primary">moeB</name>
    <name evidence="14" type="ORF">EQG79_07670</name>
</gene>
<keyword evidence="15" id="KW-1185">Reference proteome</keyword>
<dbReference type="AlphaFoldDB" id="A0A4Q2UY32"/>
<reference evidence="14 15" key="1">
    <citation type="submission" date="2019-01" db="EMBL/GenBank/DDBJ databases">
        <title>Spirosoma flava sp. nov., a propanil-degrading bacterium isolated from herbicide-contaminated soil.</title>
        <authorList>
            <person name="Zhang L."/>
            <person name="Jiang J.-D."/>
        </authorList>
    </citation>
    <scope>NUCLEOTIDE SEQUENCE [LARGE SCALE GENOMIC DNA]</scope>
    <source>
        <strain evidence="14 15">TY50</strain>
    </source>
</reference>
<evidence type="ECO:0000256" key="4">
    <source>
        <dbReference type="ARBA" id="ARBA00022840"/>
    </source>
</evidence>
<keyword evidence="3" id="KW-0547">Nucleotide-binding</keyword>
<feature type="domain" description="Rhodanese" evidence="13">
    <location>
        <begin position="288"/>
        <end position="377"/>
    </location>
</feature>
<proteinExistence type="inferred from homology"/>
<dbReference type="GO" id="GO:0008641">
    <property type="term" value="F:ubiquitin-like modifier activating enzyme activity"/>
    <property type="evidence" value="ECO:0007669"/>
    <property type="project" value="InterPro"/>
</dbReference>
<comment type="caution">
    <text evidence="14">The sequence shown here is derived from an EMBL/GenBank/DDBJ whole genome shotgun (WGS) entry which is preliminary data.</text>
</comment>
<dbReference type="EMBL" id="SBLB01000001">
    <property type="protein sequence ID" value="RYC71989.1"/>
    <property type="molecule type" value="Genomic_DNA"/>
</dbReference>
<organism evidence="14 15">
    <name type="scientific">Spirosoma sordidisoli</name>
    <dbReference type="NCBI Taxonomy" id="2502893"/>
    <lineage>
        <taxon>Bacteria</taxon>
        <taxon>Pseudomonadati</taxon>
        <taxon>Bacteroidota</taxon>
        <taxon>Cytophagia</taxon>
        <taxon>Cytophagales</taxon>
        <taxon>Cytophagaceae</taxon>
        <taxon>Spirosoma</taxon>
    </lineage>
</organism>
<comment type="function">
    <text evidence="6">Catalyzes the adenylation by ATP of the carboxyl group of the C-terminal glycine of sulfur carrier protein MoaD.</text>
</comment>
<dbReference type="Gene3D" id="3.40.250.10">
    <property type="entry name" value="Rhodanese-like domain"/>
    <property type="match status" value="1"/>
</dbReference>
<evidence type="ECO:0000256" key="5">
    <source>
        <dbReference type="ARBA" id="ARBA00052218"/>
    </source>
</evidence>
<evidence type="ECO:0000256" key="7">
    <source>
        <dbReference type="ARBA" id="ARBA00063809"/>
    </source>
</evidence>
<evidence type="ECO:0000313" key="14">
    <source>
        <dbReference type="EMBL" id="RYC71989.1"/>
    </source>
</evidence>
<dbReference type="PROSITE" id="PS50206">
    <property type="entry name" value="RHODANESE_3"/>
    <property type="match status" value="1"/>
</dbReference>
<dbReference type="Proteomes" id="UP000290407">
    <property type="component" value="Unassembled WGS sequence"/>
</dbReference>